<dbReference type="EMBL" id="BPLR01007835">
    <property type="protein sequence ID" value="GIY20078.1"/>
    <property type="molecule type" value="Genomic_DNA"/>
</dbReference>
<comment type="caution">
    <text evidence="1">The sequence shown here is derived from an EMBL/GenBank/DDBJ whole genome shotgun (WGS) entry which is preliminary data.</text>
</comment>
<proteinExistence type="predicted"/>
<evidence type="ECO:0000313" key="1">
    <source>
        <dbReference type="EMBL" id="GIY20078.1"/>
    </source>
</evidence>
<gene>
    <name evidence="1" type="ORF">CEXT_18601</name>
</gene>
<name>A0AAV4RCT3_CAEEX</name>
<accession>A0AAV4RCT3</accession>
<sequence>MPYCSASSTICKSAMWKPELKQSGVCKNREVVLRDSILKCDGGQNKWENFSQNLKKFCLMKMGPPSLTQIPHERRVAKASIKMLLLGITAILERTPLYEHP</sequence>
<dbReference type="AlphaFoldDB" id="A0AAV4RCT3"/>
<dbReference type="Proteomes" id="UP001054945">
    <property type="component" value="Unassembled WGS sequence"/>
</dbReference>
<organism evidence="1 2">
    <name type="scientific">Caerostris extrusa</name>
    <name type="common">Bark spider</name>
    <name type="synonym">Caerostris bankana</name>
    <dbReference type="NCBI Taxonomy" id="172846"/>
    <lineage>
        <taxon>Eukaryota</taxon>
        <taxon>Metazoa</taxon>
        <taxon>Ecdysozoa</taxon>
        <taxon>Arthropoda</taxon>
        <taxon>Chelicerata</taxon>
        <taxon>Arachnida</taxon>
        <taxon>Araneae</taxon>
        <taxon>Araneomorphae</taxon>
        <taxon>Entelegynae</taxon>
        <taxon>Araneoidea</taxon>
        <taxon>Araneidae</taxon>
        <taxon>Caerostris</taxon>
    </lineage>
</organism>
<keyword evidence="2" id="KW-1185">Reference proteome</keyword>
<reference evidence="1 2" key="1">
    <citation type="submission" date="2021-06" db="EMBL/GenBank/DDBJ databases">
        <title>Caerostris extrusa draft genome.</title>
        <authorList>
            <person name="Kono N."/>
            <person name="Arakawa K."/>
        </authorList>
    </citation>
    <scope>NUCLEOTIDE SEQUENCE [LARGE SCALE GENOMIC DNA]</scope>
</reference>
<protein>
    <submittedName>
        <fullName evidence="1">Uncharacterized protein</fullName>
    </submittedName>
</protein>
<evidence type="ECO:0000313" key="2">
    <source>
        <dbReference type="Proteomes" id="UP001054945"/>
    </source>
</evidence>